<dbReference type="RefSeq" id="WP_146382049.1">
    <property type="nucleotide sequence ID" value="NZ_VOEJ01000005.1"/>
</dbReference>
<keyword evidence="2" id="KW-1185">Reference proteome</keyword>
<proteinExistence type="predicted"/>
<gene>
    <name evidence="1" type="ORF">FPZ43_11375</name>
</gene>
<accession>A0A563UC00</accession>
<dbReference type="Gene3D" id="1.10.10.60">
    <property type="entry name" value="Homeodomain-like"/>
    <property type="match status" value="1"/>
</dbReference>
<dbReference type="OrthoDB" id="981159at2"/>
<organism evidence="1 2">
    <name type="scientific">Mucilaginibacter pallidiroseus</name>
    <dbReference type="NCBI Taxonomy" id="2599295"/>
    <lineage>
        <taxon>Bacteria</taxon>
        <taxon>Pseudomonadati</taxon>
        <taxon>Bacteroidota</taxon>
        <taxon>Sphingobacteriia</taxon>
        <taxon>Sphingobacteriales</taxon>
        <taxon>Sphingobacteriaceae</taxon>
        <taxon>Mucilaginibacter</taxon>
    </lineage>
</organism>
<dbReference type="AlphaFoldDB" id="A0A563UC00"/>
<dbReference type="EMBL" id="VOEJ01000005">
    <property type="protein sequence ID" value="TWR28864.1"/>
    <property type="molecule type" value="Genomic_DNA"/>
</dbReference>
<comment type="caution">
    <text evidence="1">The sequence shown here is derived from an EMBL/GenBank/DDBJ whole genome shotgun (WGS) entry which is preliminary data.</text>
</comment>
<evidence type="ECO:0000313" key="2">
    <source>
        <dbReference type="Proteomes" id="UP000320042"/>
    </source>
</evidence>
<name>A0A563UC00_9SPHI</name>
<reference evidence="1 2" key="1">
    <citation type="submission" date="2019-07" db="EMBL/GenBank/DDBJ databases">
        <authorList>
            <person name="Kim J."/>
        </authorList>
    </citation>
    <scope>NUCLEOTIDE SEQUENCE [LARGE SCALE GENOMIC DNA]</scope>
    <source>
        <strain evidence="2">dk17</strain>
    </source>
</reference>
<protein>
    <recommendedName>
        <fullName evidence="3">HTH cro/C1-type domain-containing protein</fullName>
    </recommendedName>
</protein>
<evidence type="ECO:0008006" key="3">
    <source>
        <dbReference type="Google" id="ProtNLM"/>
    </source>
</evidence>
<dbReference type="Proteomes" id="UP000320042">
    <property type="component" value="Unassembled WGS sequence"/>
</dbReference>
<evidence type="ECO:0000313" key="1">
    <source>
        <dbReference type="EMBL" id="TWR28864.1"/>
    </source>
</evidence>
<sequence length="116" mass="13827">MAAKHHGQILEFTLRKNNYNISDLAKSMNVNRRTLYNWFNQEVVKKDIVFRIGCIIRHDFSIQLPELFTENEFSLINMPKVARNISATEDGWRSKYISLLYKYRNLLDEMKKGKKQ</sequence>